<feature type="transmembrane region" description="Helical" evidence="11">
    <location>
        <begin position="351"/>
        <end position="370"/>
    </location>
</feature>
<dbReference type="Gene3D" id="1.20.1070.10">
    <property type="entry name" value="Rhodopsin 7-helix transmembrane proteins"/>
    <property type="match status" value="1"/>
</dbReference>
<evidence type="ECO:0000313" key="13">
    <source>
        <dbReference type="EnsemblMetazoa" id="XP_783165"/>
    </source>
</evidence>
<evidence type="ECO:0000313" key="14">
    <source>
        <dbReference type="Proteomes" id="UP000007110"/>
    </source>
</evidence>
<evidence type="ECO:0000256" key="8">
    <source>
        <dbReference type="ARBA" id="ARBA00023224"/>
    </source>
</evidence>
<dbReference type="PROSITE" id="PS50262">
    <property type="entry name" value="G_PROTEIN_RECEP_F1_2"/>
    <property type="match status" value="1"/>
</dbReference>
<protein>
    <recommendedName>
        <fullName evidence="12">G-protein coupled receptors family 1 profile domain-containing protein</fullName>
    </recommendedName>
</protein>
<keyword evidence="5 9" id="KW-0297">G-protein coupled receptor</keyword>
<dbReference type="GeneID" id="577867"/>
<organism evidence="13 14">
    <name type="scientific">Strongylocentrotus purpuratus</name>
    <name type="common">Purple sea urchin</name>
    <dbReference type="NCBI Taxonomy" id="7668"/>
    <lineage>
        <taxon>Eukaryota</taxon>
        <taxon>Metazoa</taxon>
        <taxon>Echinodermata</taxon>
        <taxon>Eleutherozoa</taxon>
        <taxon>Echinozoa</taxon>
        <taxon>Echinoidea</taxon>
        <taxon>Euechinoidea</taxon>
        <taxon>Echinacea</taxon>
        <taxon>Camarodonta</taxon>
        <taxon>Echinidea</taxon>
        <taxon>Strongylocentrotidae</taxon>
        <taxon>Strongylocentrotus</taxon>
    </lineage>
</organism>
<feature type="transmembrane region" description="Helical" evidence="11">
    <location>
        <begin position="22"/>
        <end position="50"/>
    </location>
</feature>
<reference evidence="13" key="2">
    <citation type="submission" date="2021-01" db="UniProtKB">
        <authorList>
            <consortium name="EnsemblMetazoa"/>
        </authorList>
    </citation>
    <scope>IDENTIFICATION</scope>
</reference>
<reference evidence="14" key="1">
    <citation type="submission" date="2015-02" db="EMBL/GenBank/DDBJ databases">
        <title>Genome sequencing for Strongylocentrotus purpuratus.</title>
        <authorList>
            <person name="Murali S."/>
            <person name="Liu Y."/>
            <person name="Vee V."/>
            <person name="English A."/>
            <person name="Wang M."/>
            <person name="Skinner E."/>
            <person name="Han Y."/>
            <person name="Muzny D.M."/>
            <person name="Worley K.C."/>
            <person name="Gibbs R.A."/>
        </authorList>
    </citation>
    <scope>NUCLEOTIDE SEQUENCE</scope>
</reference>
<evidence type="ECO:0000256" key="6">
    <source>
        <dbReference type="ARBA" id="ARBA00023136"/>
    </source>
</evidence>
<proteinExistence type="inferred from homology"/>
<feature type="transmembrane region" description="Helical" evidence="11">
    <location>
        <begin position="142"/>
        <end position="167"/>
    </location>
</feature>
<name>A0A7M7RAL7_STRPU</name>
<comment type="similarity">
    <text evidence="9">Belongs to the G-protein coupled receptor 1 family.</text>
</comment>
<dbReference type="PANTHER" id="PTHR24248:SF120">
    <property type="entry name" value="G-PROTEIN COUPLED RECEPTORS FAMILY 1 PROFILE DOMAIN-CONTAINING PROTEIN"/>
    <property type="match status" value="1"/>
</dbReference>
<evidence type="ECO:0000256" key="10">
    <source>
        <dbReference type="SAM" id="MobiDB-lite"/>
    </source>
</evidence>
<dbReference type="OrthoDB" id="10071887at2759"/>
<dbReference type="SUPFAM" id="SSF81321">
    <property type="entry name" value="Family A G protein-coupled receptor-like"/>
    <property type="match status" value="1"/>
</dbReference>
<feature type="transmembrane region" description="Helical" evidence="11">
    <location>
        <begin position="311"/>
        <end position="331"/>
    </location>
</feature>
<dbReference type="GO" id="GO:0030425">
    <property type="term" value="C:dendrite"/>
    <property type="evidence" value="ECO:0000318"/>
    <property type="project" value="GO_Central"/>
</dbReference>
<sequence>MELNASITFSYGDNYEYPNSTAWLAIVPLIVSVICAVTIVGNIMVIVAYFRDQNIRARVANLLILNLAITDLTVGALMWPFNLTWLIKDYWPFGEVLCKIWLVVDYTVGMMSILTMVLISWDRYCLVTMGLQYQTFQTKKRIGLIVCVTWAVVFVWFTLLAFAWSPITGQYKVDYEKDCELEFTSSLATTLFVNVLYFFIPLTIIVVLNVAVYTNIKRRSNGIVGQSPAYGLSPCAIKRANDGESPRQDMCKPSAGSCLEEQGTLADSSNTSANADTEPTEALPKENVSNNAPQANGSGSKERTFARHRKAAVVLGILVGCFLFCCLPVQVTNVMFAICRYDCVSFLTWDVTNSLVWGNSMINPFIYAATNKHFRRNFQRYLLLDRWACARKQRGPQN</sequence>
<feature type="compositionally biased region" description="Polar residues" evidence="10">
    <location>
        <begin position="265"/>
        <end position="277"/>
    </location>
</feature>
<feature type="transmembrane region" description="Helical" evidence="11">
    <location>
        <begin position="62"/>
        <end position="80"/>
    </location>
</feature>
<keyword evidence="3 9" id="KW-0812">Transmembrane</keyword>
<evidence type="ECO:0000256" key="11">
    <source>
        <dbReference type="SAM" id="Phobius"/>
    </source>
</evidence>
<dbReference type="GO" id="GO:0007268">
    <property type="term" value="P:chemical synaptic transmission"/>
    <property type="evidence" value="ECO:0000318"/>
    <property type="project" value="GO_Central"/>
</dbReference>
<dbReference type="GO" id="GO:0045202">
    <property type="term" value="C:synapse"/>
    <property type="evidence" value="ECO:0000318"/>
    <property type="project" value="GO_Central"/>
</dbReference>
<dbReference type="Pfam" id="PF00001">
    <property type="entry name" value="7tm_1"/>
    <property type="match status" value="1"/>
</dbReference>
<evidence type="ECO:0000256" key="1">
    <source>
        <dbReference type="ARBA" id="ARBA00004651"/>
    </source>
</evidence>
<feature type="compositionally biased region" description="Polar residues" evidence="10">
    <location>
        <begin position="287"/>
        <end position="299"/>
    </location>
</feature>
<dbReference type="InterPro" id="IPR017452">
    <property type="entry name" value="GPCR_Rhodpsn_7TM"/>
</dbReference>
<dbReference type="InterPro" id="IPR000276">
    <property type="entry name" value="GPCR_Rhodpsn"/>
</dbReference>
<evidence type="ECO:0000256" key="5">
    <source>
        <dbReference type="ARBA" id="ARBA00023040"/>
    </source>
</evidence>
<dbReference type="FunCoup" id="A0A7M7RAL7">
    <property type="interactions" value="301"/>
</dbReference>
<dbReference type="KEGG" id="spu:577867"/>
<dbReference type="GO" id="GO:0005886">
    <property type="term" value="C:plasma membrane"/>
    <property type="evidence" value="ECO:0000318"/>
    <property type="project" value="GO_Central"/>
</dbReference>
<dbReference type="PRINTS" id="PR00237">
    <property type="entry name" value="GPCRRHODOPSN"/>
</dbReference>
<keyword evidence="6 11" id="KW-0472">Membrane</keyword>
<feature type="transmembrane region" description="Helical" evidence="11">
    <location>
        <begin position="187"/>
        <end position="212"/>
    </location>
</feature>
<dbReference type="EnsemblMetazoa" id="XM_778072">
    <property type="protein sequence ID" value="XP_783165"/>
    <property type="gene ID" value="LOC577867"/>
</dbReference>
<dbReference type="PROSITE" id="PS00237">
    <property type="entry name" value="G_PROTEIN_RECEP_F1_1"/>
    <property type="match status" value="1"/>
</dbReference>
<evidence type="ECO:0000259" key="12">
    <source>
        <dbReference type="PROSITE" id="PS50262"/>
    </source>
</evidence>
<dbReference type="Proteomes" id="UP000007110">
    <property type="component" value="Unassembled WGS sequence"/>
</dbReference>
<keyword evidence="7 9" id="KW-0675">Receptor</keyword>
<evidence type="ECO:0000256" key="7">
    <source>
        <dbReference type="ARBA" id="ARBA00023170"/>
    </source>
</evidence>
<comment type="subcellular location">
    <subcellularLocation>
        <location evidence="1">Cell membrane</location>
        <topology evidence="1">Multi-pass membrane protein</topology>
    </subcellularLocation>
</comment>
<dbReference type="AlphaFoldDB" id="A0A7M7RAL7"/>
<evidence type="ECO:0000256" key="3">
    <source>
        <dbReference type="ARBA" id="ARBA00022692"/>
    </source>
</evidence>
<keyword evidence="2" id="KW-1003">Cell membrane</keyword>
<dbReference type="InParanoid" id="A0A7M7RAL7"/>
<evidence type="ECO:0000256" key="2">
    <source>
        <dbReference type="ARBA" id="ARBA00022475"/>
    </source>
</evidence>
<keyword evidence="4 11" id="KW-1133">Transmembrane helix</keyword>
<dbReference type="OMA" id="CEARYQY"/>
<keyword evidence="8 9" id="KW-0807">Transducer</keyword>
<feature type="transmembrane region" description="Helical" evidence="11">
    <location>
        <begin position="100"/>
        <end position="121"/>
    </location>
</feature>
<keyword evidence="14" id="KW-1185">Reference proteome</keyword>
<dbReference type="RefSeq" id="XP_783165.3">
    <property type="nucleotide sequence ID" value="XM_778072.3"/>
</dbReference>
<dbReference type="GO" id="GO:0007197">
    <property type="term" value="P:adenylate cyclase-inhibiting G protein-coupled acetylcholine receptor signaling pathway"/>
    <property type="evidence" value="ECO:0000318"/>
    <property type="project" value="GO_Central"/>
</dbReference>
<accession>A0A7M7RAL7</accession>
<feature type="region of interest" description="Disordered" evidence="10">
    <location>
        <begin position="265"/>
        <end position="303"/>
    </location>
</feature>
<evidence type="ECO:0000256" key="4">
    <source>
        <dbReference type="ARBA" id="ARBA00022989"/>
    </source>
</evidence>
<dbReference type="PANTHER" id="PTHR24248">
    <property type="entry name" value="ADRENERGIC RECEPTOR-RELATED G-PROTEIN COUPLED RECEPTOR"/>
    <property type="match status" value="1"/>
</dbReference>
<evidence type="ECO:0000256" key="9">
    <source>
        <dbReference type="RuleBase" id="RU000688"/>
    </source>
</evidence>
<feature type="domain" description="G-protein coupled receptors family 1 profile" evidence="12">
    <location>
        <begin position="41"/>
        <end position="367"/>
    </location>
</feature>
<dbReference type="GO" id="GO:0016907">
    <property type="term" value="F:G protein-coupled acetylcholine receptor activity"/>
    <property type="evidence" value="ECO:0000318"/>
    <property type="project" value="GO_Central"/>
</dbReference>
<dbReference type="GO" id="GO:0007187">
    <property type="term" value="P:G protein-coupled receptor signaling pathway, coupled to cyclic nucleotide second messenger"/>
    <property type="evidence" value="ECO:0000318"/>
    <property type="project" value="GO_Central"/>
</dbReference>